<dbReference type="EMBL" id="BQNB010010013">
    <property type="protein sequence ID" value="GJS71523.1"/>
    <property type="molecule type" value="Genomic_DNA"/>
</dbReference>
<feature type="compositionally biased region" description="Basic residues" evidence="1">
    <location>
        <begin position="25"/>
        <end position="35"/>
    </location>
</feature>
<evidence type="ECO:0000313" key="3">
    <source>
        <dbReference type="Proteomes" id="UP001151760"/>
    </source>
</evidence>
<gene>
    <name evidence="2" type="ORF">Tco_0704364</name>
</gene>
<organism evidence="2 3">
    <name type="scientific">Tanacetum coccineum</name>
    <dbReference type="NCBI Taxonomy" id="301880"/>
    <lineage>
        <taxon>Eukaryota</taxon>
        <taxon>Viridiplantae</taxon>
        <taxon>Streptophyta</taxon>
        <taxon>Embryophyta</taxon>
        <taxon>Tracheophyta</taxon>
        <taxon>Spermatophyta</taxon>
        <taxon>Magnoliopsida</taxon>
        <taxon>eudicotyledons</taxon>
        <taxon>Gunneridae</taxon>
        <taxon>Pentapetalae</taxon>
        <taxon>asterids</taxon>
        <taxon>campanulids</taxon>
        <taxon>Asterales</taxon>
        <taxon>Asteraceae</taxon>
        <taxon>Asteroideae</taxon>
        <taxon>Anthemideae</taxon>
        <taxon>Anthemidinae</taxon>
        <taxon>Tanacetum</taxon>
    </lineage>
</organism>
<accession>A0ABQ4Y3H9</accession>
<feature type="region of interest" description="Disordered" evidence="1">
    <location>
        <begin position="1"/>
        <end position="54"/>
    </location>
</feature>
<protein>
    <submittedName>
        <fullName evidence="2">Uncharacterized protein</fullName>
    </submittedName>
</protein>
<dbReference type="Proteomes" id="UP001151760">
    <property type="component" value="Unassembled WGS sequence"/>
</dbReference>
<reference evidence="2" key="1">
    <citation type="journal article" date="2022" name="Int. J. Mol. Sci.">
        <title>Draft Genome of Tanacetum Coccineum: Genomic Comparison of Closely Related Tanacetum-Family Plants.</title>
        <authorList>
            <person name="Yamashiro T."/>
            <person name="Shiraishi A."/>
            <person name="Nakayama K."/>
            <person name="Satake H."/>
        </authorList>
    </citation>
    <scope>NUCLEOTIDE SEQUENCE</scope>
</reference>
<reference evidence="2" key="2">
    <citation type="submission" date="2022-01" db="EMBL/GenBank/DDBJ databases">
        <authorList>
            <person name="Yamashiro T."/>
            <person name="Shiraishi A."/>
            <person name="Satake H."/>
            <person name="Nakayama K."/>
        </authorList>
    </citation>
    <scope>NUCLEOTIDE SEQUENCE</scope>
</reference>
<feature type="compositionally biased region" description="Basic and acidic residues" evidence="1">
    <location>
        <begin position="1"/>
        <end position="24"/>
    </location>
</feature>
<sequence length="54" mass="6047">KRISEKRTENQVKTDKTKHGEEKRGKAKVKLKPKSTVKADAGNEEYLMGPPAPI</sequence>
<evidence type="ECO:0000256" key="1">
    <source>
        <dbReference type="SAM" id="MobiDB-lite"/>
    </source>
</evidence>
<comment type="caution">
    <text evidence="2">The sequence shown here is derived from an EMBL/GenBank/DDBJ whole genome shotgun (WGS) entry which is preliminary data.</text>
</comment>
<evidence type="ECO:0000313" key="2">
    <source>
        <dbReference type="EMBL" id="GJS71523.1"/>
    </source>
</evidence>
<proteinExistence type="predicted"/>
<keyword evidence="3" id="KW-1185">Reference proteome</keyword>
<name>A0ABQ4Y3H9_9ASTR</name>
<feature type="non-terminal residue" evidence="2">
    <location>
        <position position="1"/>
    </location>
</feature>